<dbReference type="EMBL" id="CAJNOK010042704">
    <property type="protein sequence ID" value="CAF1565453.1"/>
    <property type="molecule type" value="Genomic_DNA"/>
</dbReference>
<evidence type="ECO:0000313" key="1">
    <source>
        <dbReference type="EMBL" id="CAF1565453.1"/>
    </source>
</evidence>
<dbReference type="Proteomes" id="UP000682733">
    <property type="component" value="Unassembled WGS sequence"/>
</dbReference>
<reference evidence="1" key="1">
    <citation type="submission" date="2021-02" db="EMBL/GenBank/DDBJ databases">
        <authorList>
            <person name="Nowell W R."/>
        </authorList>
    </citation>
    <scope>NUCLEOTIDE SEQUENCE</scope>
</reference>
<name>A0A8S2FUT4_9BILA</name>
<dbReference type="Proteomes" id="UP000677228">
    <property type="component" value="Unassembled WGS sequence"/>
</dbReference>
<comment type="caution">
    <text evidence="1">The sequence shown here is derived from an EMBL/GenBank/DDBJ whole genome shotgun (WGS) entry which is preliminary data.</text>
</comment>
<dbReference type="AlphaFoldDB" id="A0A8S2FUT4"/>
<evidence type="ECO:0000313" key="3">
    <source>
        <dbReference type="Proteomes" id="UP000677228"/>
    </source>
</evidence>
<protein>
    <submittedName>
        <fullName evidence="1">Uncharacterized protein</fullName>
    </submittedName>
</protein>
<dbReference type="EMBL" id="CAJOBA010065407">
    <property type="protein sequence ID" value="CAF4358404.1"/>
    <property type="molecule type" value="Genomic_DNA"/>
</dbReference>
<evidence type="ECO:0000313" key="2">
    <source>
        <dbReference type="EMBL" id="CAF4358404.1"/>
    </source>
</evidence>
<gene>
    <name evidence="1" type="ORF">OVA965_LOCUS40052</name>
    <name evidence="2" type="ORF">TMI583_LOCUS41444</name>
</gene>
<proteinExistence type="predicted"/>
<accession>A0A8S2FUT4</accession>
<organism evidence="1 3">
    <name type="scientific">Didymodactylos carnosus</name>
    <dbReference type="NCBI Taxonomy" id="1234261"/>
    <lineage>
        <taxon>Eukaryota</taxon>
        <taxon>Metazoa</taxon>
        <taxon>Spiralia</taxon>
        <taxon>Gnathifera</taxon>
        <taxon>Rotifera</taxon>
        <taxon>Eurotatoria</taxon>
        <taxon>Bdelloidea</taxon>
        <taxon>Philodinida</taxon>
        <taxon>Philodinidae</taxon>
        <taxon>Didymodactylos</taxon>
    </lineage>
</organism>
<sequence length="89" mass="10412">MDNGLLHNKFMVKHHRELAALYPDEIVDFSCDNKAKVYVGTLAVSRYHQITKFHLLNYALNYDDHDFPSSTKLASSVYLEIKYYRSNLI</sequence>